<gene>
    <name evidence="2" type="ORF">Fot_37940</name>
</gene>
<evidence type="ECO:0000313" key="3">
    <source>
        <dbReference type="Proteomes" id="UP001604277"/>
    </source>
</evidence>
<dbReference type="AlphaFoldDB" id="A0ABD1S2P8"/>
<organism evidence="2 3">
    <name type="scientific">Forsythia ovata</name>
    <dbReference type="NCBI Taxonomy" id="205694"/>
    <lineage>
        <taxon>Eukaryota</taxon>
        <taxon>Viridiplantae</taxon>
        <taxon>Streptophyta</taxon>
        <taxon>Embryophyta</taxon>
        <taxon>Tracheophyta</taxon>
        <taxon>Spermatophyta</taxon>
        <taxon>Magnoliopsida</taxon>
        <taxon>eudicotyledons</taxon>
        <taxon>Gunneridae</taxon>
        <taxon>Pentapetalae</taxon>
        <taxon>asterids</taxon>
        <taxon>lamiids</taxon>
        <taxon>Lamiales</taxon>
        <taxon>Oleaceae</taxon>
        <taxon>Forsythieae</taxon>
        <taxon>Forsythia</taxon>
    </lineage>
</organism>
<reference evidence="3" key="1">
    <citation type="submission" date="2024-07" db="EMBL/GenBank/DDBJ databases">
        <title>Two chromosome-level genome assemblies of Korean endemic species Abeliophyllum distichum and Forsythia ovata (Oleaceae).</title>
        <authorList>
            <person name="Jang H."/>
        </authorList>
    </citation>
    <scope>NUCLEOTIDE SEQUENCE [LARGE SCALE GENOMIC DNA]</scope>
</reference>
<dbReference type="Proteomes" id="UP001604277">
    <property type="component" value="Unassembled WGS sequence"/>
</dbReference>
<accession>A0ABD1S2P8</accession>
<dbReference type="EMBL" id="JBFOLJ010000011">
    <property type="protein sequence ID" value="KAL2494183.1"/>
    <property type="molecule type" value="Genomic_DNA"/>
</dbReference>
<name>A0ABD1S2P8_9LAMI</name>
<feature type="region of interest" description="Disordered" evidence="1">
    <location>
        <begin position="1"/>
        <end position="64"/>
    </location>
</feature>
<keyword evidence="3" id="KW-1185">Reference proteome</keyword>
<sequence length="118" mass="12712">MGVAELGNPEIGGGIDVAKEPEGAGIALRESSEGRRAGANCWDAIDPPIMSPRGGASMGGVTGDWVTEGGGRGITRVMYLVGNWPNESLLRLKAMTHSGDWWRRTRGDWWWRTRGDCG</sequence>
<evidence type="ECO:0000313" key="2">
    <source>
        <dbReference type="EMBL" id="KAL2494183.1"/>
    </source>
</evidence>
<evidence type="ECO:0000256" key="1">
    <source>
        <dbReference type="SAM" id="MobiDB-lite"/>
    </source>
</evidence>
<protein>
    <submittedName>
        <fullName evidence="2">Uncharacterized protein</fullName>
    </submittedName>
</protein>
<proteinExistence type="predicted"/>
<comment type="caution">
    <text evidence="2">The sequence shown here is derived from an EMBL/GenBank/DDBJ whole genome shotgun (WGS) entry which is preliminary data.</text>
</comment>